<name>A0A2P4Z7M6_9HYPO</name>
<proteinExistence type="predicted"/>
<organism evidence="1 2">
    <name type="scientific">Trichoderma gamsii</name>
    <dbReference type="NCBI Taxonomy" id="398673"/>
    <lineage>
        <taxon>Eukaryota</taxon>
        <taxon>Fungi</taxon>
        <taxon>Dikarya</taxon>
        <taxon>Ascomycota</taxon>
        <taxon>Pezizomycotina</taxon>
        <taxon>Sordariomycetes</taxon>
        <taxon>Hypocreomycetidae</taxon>
        <taxon>Hypocreales</taxon>
        <taxon>Hypocreaceae</taxon>
        <taxon>Trichoderma</taxon>
    </lineage>
</organism>
<evidence type="ECO:0000313" key="2">
    <source>
        <dbReference type="Proteomes" id="UP000054821"/>
    </source>
</evidence>
<comment type="caution">
    <text evidence="1">The sequence shown here is derived from an EMBL/GenBank/DDBJ whole genome shotgun (WGS) entry which is preliminary data.</text>
</comment>
<dbReference type="AlphaFoldDB" id="A0A2P4Z7M6"/>
<gene>
    <name evidence="1" type="ORF">TGAM01_v210836</name>
</gene>
<accession>A0A2P4Z7M6</accession>
<dbReference type="RefSeq" id="XP_024404366.1">
    <property type="nucleotide sequence ID" value="XM_024550885.1"/>
</dbReference>
<keyword evidence="2" id="KW-1185">Reference proteome</keyword>
<reference evidence="1 2" key="1">
    <citation type="journal article" date="2016" name="Genome Announc.">
        <title>Draft Whole-Genome Sequence of Trichoderma gamsii T6085, a Promising Biocontrol Agent of Fusarium Head Blight on Wheat.</title>
        <authorList>
            <person name="Baroncelli R."/>
            <person name="Zapparata A."/>
            <person name="Piaggeschi G."/>
            <person name="Sarrocco S."/>
            <person name="Vannacci G."/>
        </authorList>
    </citation>
    <scope>NUCLEOTIDE SEQUENCE [LARGE SCALE GENOMIC DNA]</scope>
    <source>
        <strain evidence="1 2">T6085</strain>
    </source>
</reference>
<protein>
    <submittedName>
        <fullName evidence="1">Uncharacterized protein</fullName>
    </submittedName>
</protein>
<dbReference type="Proteomes" id="UP000054821">
    <property type="component" value="Unassembled WGS sequence"/>
</dbReference>
<dbReference type="EMBL" id="JPDN02000074">
    <property type="protein sequence ID" value="PON20285.1"/>
    <property type="molecule type" value="Genomic_DNA"/>
</dbReference>
<evidence type="ECO:0000313" key="1">
    <source>
        <dbReference type="EMBL" id="PON20285.1"/>
    </source>
</evidence>
<dbReference type="GeneID" id="36347942"/>
<sequence>MHYSSAPERCHSSFLNLYPPMLPGSLASQGIRSQSPTWSMLSRFAEWTGIQLQRNIASDLSHSAKRLSAGEC</sequence>